<sequence>MNKNQALLVVDVQNDFCKAGALAVPEGEKVVPVLNKYIDYFSGQGLSVFFSRDWHPKETKHFKKYGGLWPAHCVQQTWGAEFHPDLKVPKESLVVSKGMSPQKDAYSDFEAYDAKGREFAKVLEERGIKELFVGGLATDYCVKFSVLDALRLGWGVTLLTDAMKGVNLKPDDSQRSIEEMVSRGAKKISFLELPQCPATP</sequence>
<evidence type="ECO:0000313" key="10">
    <source>
        <dbReference type="Proteomes" id="UP000033965"/>
    </source>
</evidence>
<dbReference type="AlphaFoldDB" id="A0A0G1Y0D9"/>
<dbReference type="PANTHER" id="PTHR11080">
    <property type="entry name" value="PYRAZINAMIDASE/NICOTINAMIDASE"/>
    <property type="match status" value="1"/>
</dbReference>
<dbReference type="Pfam" id="PF00857">
    <property type="entry name" value="Isochorismatase"/>
    <property type="match status" value="1"/>
</dbReference>
<dbReference type="PATRIC" id="fig|1618669.3.peg.413"/>
<keyword evidence="4" id="KW-0378">Hydrolase</keyword>
<protein>
    <recommendedName>
        <fullName evidence="6">nicotinamidase</fullName>
        <ecNumber evidence="6">3.5.1.19</ecNumber>
    </recommendedName>
    <alternativeName>
        <fullName evidence="7">Nicotinamide deamidase</fullName>
    </alternativeName>
</protein>
<dbReference type="InterPro" id="IPR036380">
    <property type="entry name" value="Isochorismatase-like_sf"/>
</dbReference>
<evidence type="ECO:0000256" key="7">
    <source>
        <dbReference type="ARBA" id="ARBA00043224"/>
    </source>
</evidence>
<dbReference type="NCBIfam" id="NF008623">
    <property type="entry name" value="PRK11609.1"/>
    <property type="match status" value="1"/>
</dbReference>
<dbReference type="GO" id="GO:0019363">
    <property type="term" value="P:pyridine nucleotide biosynthetic process"/>
    <property type="evidence" value="ECO:0007669"/>
    <property type="project" value="UniProtKB-KW"/>
</dbReference>
<dbReference type="InterPro" id="IPR000868">
    <property type="entry name" value="Isochorismatase-like_dom"/>
</dbReference>
<reference evidence="9 10" key="1">
    <citation type="journal article" date="2015" name="Nature">
        <title>rRNA introns, odd ribosomes, and small enigmatic genomes across a large radiation of phyla.</title>
        <authorList>
            <person name="Brown C.T."/>
            <person name="Hug L.A."/>
            <person name="Thomas B.C."/>
            <person name="Sharon I."/>
            <person name="Castelle C.J."/>
            <person name="Singh A."/>
            <person name="Wilkins M.J."/>
            <person name="Williams K.H."/>
            <person name="Banfield J.F."/>
        </authorList>
    </citation>
    <scope>NUCLEOTIDE SEQUENCE [LARGE SCALE GENOMIC DNA]</scope>
</reference>
<comment type="similarity">
    <text evidence="1">Belongs to the isochorismatase family.</text>
</comment>
<evidence type="ECO:0000256" key="3">
    <source>
        <dbReference type="ARBA" id="ARBA00022723"/>
    </source>
</evidence>
<evidence type="ECO:0000256" key="5">
    <source>
        <dbReference type="ARBA" id="ARBA00037900"/>
    </source>
</evidence>
<organism evidence="9 10">
    <name type="scientific">Candidatus Kaiserbacteria bacterium GW2011_GWA2_49_19</name>
    <dbReference type="NCBI Taxonomy" id="1618669"/>
    <lineage>
        <taxon>Bacteria</taxon>
        <taxon>Candidatus Kaiseribacteriota</taxon>
    </lineage>
</organism>
<feature type="domain" description="Isochorismatase-like" evidence="8">
    <location>
        <begin position="6"/>
        <end position="186"/>
    </location>
</feature>
<dbReference type="CDD" id="cd01011">
    <property type="entry name" value="nicotinamidase"/>
    <property type="match status" value="1"/>
</dbReference>
<evidence type="ECO:0000256" key="2">
    <source>
        <dbReference type="ARBA" id="ARBA00022642"/>
    </source>
</evidence>
<dbReference type="Proteomes" id="UP000033965">
    <property type="component" value="Unassembled WGS sequence"/>
</dbReference>
<dbReference type="SUPFAM" id="SSF52499">
    <property type="entry name" value="Isochorismatase-like hydrolases"/>
    <property type="match status" value="1"/>
</dbReference>
<keyword evidence="2" id="KW-0662">Pyridine nucleotide biosynthesis</keyword>
<evidence type="ECO:0000256" key="1">
    <source>
        <dbReference type="ARBA" id="ARBA00006336"/>
    </source>
</evidence>
<evidence type="ECO:0000256" key="6">
    <source>
        <dbReference type="ARBA" id="ARBA00039017"/>
    </source>
</evidence>
<dbReference type="EC" id="3.5.1.19" evidence="6"/>
<keyword evidence="3" id="KW-0479">Metal-binding</keyword>
<evidence type="ECO:0000256" key="4">
    <source>
        <dbReference type="ARBA" id="ARBA00022801"/>
    </source>
</evidence>
<dbReference type="GO" id="GO:0008936">
    <property type="term" value="F:nicotinamidase activity"/>
    <property type="evidence" value="ECO:0007669"/>
    <property type="project" value="UniProtKB-EC"/>
</dbReference>
<dbReference type="InterPro" id="IPR052347">
    <property type="entry name" value="Isochorismatase_Nicotinamidase"/>
</dbReference>
<dbReference type="GO" id="GO:0046872">
    <property type="term" value="F:metal ion binding"/>
    <property type="evidence" value="ECO:0007669"/>
    <property type="project" value="UniProtKB-KW"/>
</dbReference>
<comment type="pathway">
    <text evidence="5">Cofactor biosynthesis; nicotinate biosynthesis; nicotinate from nicotinamide: step 1/1.</text>
</comment>
<accession>A0A0G1Y0D9</accession>
<gene>
    <name evidence="9" type="ORF">UY44_C0011G0013</name>
</gene>
<evidence type="ECO:0000313" key="9">
    <source>
        <dbReference type="EMBL" id="KKW08377.1"/>
    </source>
</evidence>
<dbReference type="EMBL" id="LCPZ01000011">
    <property type="protein sequence ID" value="KKW08377.1"/>
    <property type="molecule type" value="Genomic_DNA"/>
</dbReference>
<dbReference type="Gene3D" id="3.40.50.850">
    <property type="entry name" value="Isochorismatase-like"/>
    <property type="match status" value="1"/>
</dbReference>
<dbReference type="PANTHER" id="PTHR11080:SF2">
    <property type="entry name" value="LD05707P"/>
    <property type="match status" value="1"/>
</dbReference>
<evidence type="ECO:0000259" key="8">
    <source>
        <dbReference type="Pfam" id="PF00857"/>
    </source>
</evidence>
<name>A0A0G1Y0D9_9BACT</name>
<proteinExistence type="inferred from homology"/>
<comment type="caution">
    <text evidence="9">The sequence shown here is derived from an EMBL/GenBank/DDBJ whole genome shotgun (WGS) entry which is preliminary data.</text>
</comment>